<keyword evidence="4" id="KW-1185">Reference proteome</keyword>
<organism evidence="3 4">
    <name type="scientific">Rosistilla ulvae</name>
    <dbReference type="NCBI Taxonomy" id="1930277"/>
    <lineage>
        <taxon>Bacteria</taxon>
        <taxon>Pseudomonadati</taxon>
        <taxon>Planctomycetota</taxon>
        <taxon>Planctomycetia</taxon>
        <taxon>Pirellulales</taxon>
        <taxon>Pirellulaceae</taxon>
        <taxon>Rosistilla</taxon>
    </lineage>
</organism>
<gene>
    <name evidence="3" type="ORF">EC9_33600</name>
</gene>
<dbReference type="EMBL" id="CP036261">
    <property type="protein sequence ID" value="QDS89163.1"/>
    <property type="molecule type" value="Genomic_DNA"/>
</dbReference>
<feature type="region of interest" description="Disordered" evidence="1">
    <location>
        <begin position="62"/>
        <end position="101"/>
    </location>
</feature>
<sequence length="101" mass="11148">MPTYDYECDACGHEFEHFQGINDPHLKKCPECKKLKLRRLFGTGAAVVFKGSGFYQTDYRSESYKKGAAADKKSSKPKSESKSSDKSASAKSTAKPKKASD</sequence>
<dbReference type="KEGG" id="ruv:EC9_33600"/>
<feature type="domain" description="Putative regulatory protein FmdB zinc ribbon" evidence="2">
    <location>
        <begin position="1"/>
        <end position="42"/>
    </location>
</feature>
<feature type="compositionally biased region" description="Basic and acidic residues" evidence="1">
    <location>
        <begin position="62"/>
        <end position="85"/>
    </location>
</feature>
<dbReference type="SMART" id="SM00834">
    <property type="entry name" value="CxxC_CXXC_SSSS"/>
    <property type="match status" value="1"/>
</dbReference>
<dbReference type="AlphaFoldDB" id="A0A517M2R8"/>
<reference evidence="3 4" key="1">
    <citation type="submission" date="2019-02" db="EMBL/GenBank/DDBJ databases">
        <title>Deep-cultivation of Planctomycetes and their phenomic and genomic characterization uncovers novel biology.</title>
        <authorList>
            <person name="Wiegand S."/>
            <person name="Jogler M."/>
            <person name="Boedeker C."/>
            <person name="Pinto D."/>
            <person name="Vollmers J."/>
            <person name="Rivas-Marin E."/>
            <person name="Kohn T."/>
            <person name="Peeters S.H."/>
            <person name="Heuer A."/>
            <person name="Rast P."/>
            <person name="Oberbeckmann S."/>
            <person name="Bunk B."/>
            <person name="Jeske O."/>
            <person name="Meyerdierks A."/>
            <person name="Storesund J.E."/>
            <person name="Kallscheuer N."/>
            <person name="Luecker S."/>
            <person name="Lage O.M."/>
            <person name="Pohl T."/>
            <person name="Merkel B.J."/>
            <person name="Hornburger P."/>
            <person name="Mueller R.-W."/>
            <person name="Bruemmer F."/>
            <person name="Labrenz M."/>
            <person name="Spormann A.M."/>
            <person name="Op den Camp H."/>
            <person name="Overmann J."/>
            <person name="Amann R."/>
            <person name="Jetten M.S.M."/>
            <person name="Mascher T."/>
            <person name="Medema M.H."/>
            <person name="Devos D.P."/>
            <person name="Kaster A.-K."/>
            <person name="Ovreas L."/>
            <person name="Rohde M."/>
            <person name="Galperin M.Y."/>
            <person name="Jogler C."/>
        </authorList>
    </citation>
    <scope>NUCLEOTIDE SEQUENCE [LARGE SCALE GENOMIC DNA]</scope>
    <source>
        <strain evidence="3 4">EC9</strain>
    </source>
</reference>
<dbReference type="InterPro" id="IPR013429">
    <property type="entry name" value="Regulatory_FmdB_Zinc_ribbon"/>
</dbReference>
<dbReference type="RefSeq" id="WP_145346718.1">
    <property type="nucleotide sequence ID" value="NZ_CP036261.1"/>
</dbReference>
<evidence type="ECO:0000259" key="2">
    <source>
        <dbReference type="SMART" id="SM00834"/>
    </source>
</evidence>
<protein>
    <submittedName>
        <fullName evidence="3">Zinc ribbon domain protein</fullName>
    </submittedName>
</protein>
<name>A0A517M2R8_9BACT</name>
<dbReference type="PANTHER" id="PTHR34404">
    <property type="entry name" value="REGULATORY PROTEIN, FMDB FAMILY"/>
    <property type="match status" value="1"/>
</dbReference>
<evidence type="ECO:0000256" key="1">
    <source>
        <dbReference type="SAM" id="MobiDB-lite"/>
    </source>
</evidence>
<dbReference type="PANTHER" id="PTHR34404:SF2">
    <property type="entry name" value="CONSERVED SERINE RICH PROTEIN"/>
    <property type="match status" value="1"/>
</dbReference>
<dbReference type="Proteomes" id="UP000319557">
    <property type="component" value="Chromosome"/>
</dbReference>
<evidence type="ECO:0000313" key="3">
    <source>
        <dbReference type="EMBL" id="QDS89163.1"/>
    </source>
</evidence>
<evidence type="ECO:0000313" key="4">
    <source>
        <dbReference type="Proteomes" id="UP000319557"/>
    </source>
</evidence>
<proteinExistence type="predicted"/>
<dbReference type="NCBIfam" id="TIGR02605">
    <property type="entry name" value="CxxC_CxxC_SSSS"/>
    <property type="match status" value="1"/>
</dbReference>
<accession>A0A517M2R8</accession>
<dbReference type="Pfam" id="PF09723">
    <property type="entry name" value="Zn_ribbon_8"/>
    <property type="match status" value="1"/>
</dbReference>